<accession>A0A0W8E9Z9</accession>
<comment type="caution">
    <text evidence="1">The sequence shown here is derived from an EMBL/GenBank/DDBJ whole genome shotgun (WGS) entry which is preliminary data.</text>
</comment>
<evidence type="ECO:0000313" key="1">
    <source>
        <dbReference type="EMBL" id="KUG05439.1"/>
    </source>
</evidence>
<protein>
    <submittedName>
        <fullName evidence="1">Uncharacterized protein</fullName>
    </submittedName>
</protein>
<gene>
    <name evidence="1" type="ORF">ASZ90_017121</name>
</gene>
<dbReference type="EMBL" id="LNQE01001813">
    <property type="protein sequence ID" value="KUG05439.1"/>
    <property type="molecule type" value="Genomic_DNA"/>
</dbReference>
<proteinExistence type="predicted"/>
<organism evidence="1">
    <name type="scientific">hydrocarbon metagenome</name>
    <dbReference type="NCBI Taxonomy" id="938273"/>
    <lineage>
        <taxon>unclassified sequences</taxon>
        <taxon>metagenomes</taxon>
        <taxon>ecological metagenomes</taxon>
    </lineage>
</organism>
<name>A0A0W8E9Z9_9ZZZZ</name>
<sequence>MKSRKWETEVEGKDRLEVDKGSLELKNFARDINPGEIYFSEKIK</sequence>
<reference evidence="1" key="1">
    <citation type="journal article" date="2015" name="Proc. Natl. Acad. Sci. U.S.A.">
        <title>Networks of energetic and metabolic interactions define dynamics in microbial communities.</title>
        <authorList>
            <person name="Embree M."/>
            <person name="Liu J.K."/>
            <person name="Al-Bassam M.M."/>
            <person name="Zengler K."/>
        </authorList>
    </citation>
    <scope>NUCLEOTIDE SEQUENCE</scope>
</reference>
<dbReference type="AlphaFoldDB" id="A0A0W8E9Z9"/>